<keyword evidence="3" id="KW-1133">Transmembrane helix</keyword>
<dbReference type="Pfam" id="PF01094">
    <property type="entry name" value="ANF_receptor"/>
    <property type="match status" value="1"/>
</dbReference>
<accession>A0A1X7UHA0</accession>
<dbReference type="OrthoDB" id="17569at2759"/>
<feature type="domain" description="Receptor ligand binding region" evidence="6">
    <location>
        <begin position="60"/>
        <end position="178"/>
    </location>
</feature>
<evidence type="ECO:0000313" key="7">
    <source>
        <dbReference type="EnsemblMetazoa" id="Aqu2.1.26851_001"/>
    </source>
</evidence>
<dbReference type="GO" id="GO:0016020">
    <property type="term" value="C:membrane"/>
    <property type="evidence" value="ECO:0007669"/>
    <property type="project" value="UniProtKB-SubCell"/>
</dbReference>
<keyword evidence="5" id="KW-0732">Signal</keyword>
<dbReference type="EnsemblMetazoa" id="Aqu2.1.26851_001">
    <property type="protein sequence ID" value="Aqu2.1.26851_001"/>
    <property type="gene ID" value="Aqu2.1.26851"/>
</dbReference>
<feature type="signal peptide" evidence="5">
    <location>
        <begin position="1"/>
        <end position="24"/>
    </location>
</feature>
<dbReference type="InParanoid" id="A0A1X7UHA0"/>
<dbReference type="AlphaFoldDB" id="A0A1X7UHA0"/>
<keyword evidence="2" id="KW-0812">Transmembrane</keyword>
<reference evidence="7" key="1">
    <citation type="submission" date="2017-05" db="UniProtKB">
        <authorList>
            <consortium name="EnsemblMetazoa"/>
        </authorList>
    </citation>
    <scope>IDENTIFICATION</scope>
</reference>
<dbReference type="SUPFAM" id="SSF53822">
    <property type="entry name" value="Periplasmic binding protein-like I"/>
    <property type="match status" value="1"/>
</dbReference>
<protein>
    <recommendedName>
        <fullName evidence="6">Receptor ligand binding region domain-containing protein</fullName>
    </recommendedName>
</protein>
<evidence type="ECO:0000256" key="5">
    <source>
        <dbReference type="SAM" id="SignalP"/>
    </source>
</evidence>
<evidence type="ECO:0000256" key="2">
    <source>
        <dbReference type="ARBA" id="ARBA00022692"/>
    </source>
</evidence>
<sequence>MSTGKIFLLFCFTIILLLLPPLAARKEEKKGNINLLALVPWPDDRPHADWDAGPDLLAGARVAIKEINNSTDILPDYRLNLIESGHEACGLPGGNLGVVNLVKYAINPPSNSRRGPVAAVLGLFCSTSTKIIAPFAGRKGIDLLQLSGSNSPDFLKDKGLYPHLWRFLESATVHADTVI</sequence>
<feature type="chain" id="PRO_5012778780" description="Receptor ligand binding region domain-containing protein" evidence="5">
    <location>
        <begin position="25"/>
        <end position="179"/>
    </location>
</feature>
<proteinExistence type="predicted"/>
<dbReference type="Gene3D" id="3.40.50.2300">
    <property type="match status" value="1"/>
</dbReference>
<dbReference type="InterPro" id="IPR001828">
    <property type="entry name" value="ANF_lig-bd_rcpt"/>
</dbReference>
<keyword evidence="4" id="KW-0472">Membrane</keyword>
<dbReference type="InterPro" id="IPR028082">
    <property type="entry name" value="Peripla_BP_I"/>
</dbReference>
<evidence type="ECO:0000256" key="4">
    <source>
        <dbReference type="ARBA" id="ARBA00023136"/>
    </source>
</evidence>
<organism evidence="7">
    <name type="scientific">Amphimedon queenslandica</name>
    <name type="common">Sponge</name>
    <dbReference type="NCBI Taxonomy" id="400682"/>
    <lineage>
        <taxon>Eukaryota</taxon>
        <taxon>Metazoa</taxon>
        <taxon>Porifera</taxon>
        <taxon>Demospongiae</taxon>
        <taxon>Heteroscleromorpha</taxon>
        <taxon>Haplosclerida</taxon>
        <taxon>Niphatidae</taxon>
        <taxon>Amphimedon</taxon>
    </lineage>
</organism>
<evidence type="ECO:0000259" key="6">
    <source>
        <dbReference type="Pfam" id="PF01094"/>
    </source>
</evidence>
<comment type="subcellular location">
    <subcellularLocation>
        <location evidence="1">Membrane</location>
    </subcellularLocation>
</comment>
<evidence type="ECO:0000256" key="1">
    <source>
        <dbReference type="ARBA" id="ARBA00004370"/>
    </source>
</evidence>
<name>A0A1X7UHA0_AMPQE</name>
<evidence type="ECO:0000256" key="3">
    <source>
        <dbReference type="ARBA" id="ARBA00022989"/>
    </source>
</evidence>